<organism evidence="2 3">
    <name type="scientific">Nonomuraea rosea</name>
    <dbReference type="NCBI Taxonomy" id="638574"/>
    <lineage>
        <taxon>Bacteria</taxon>
        <taxon>Bacillati</taxon>
        <taxon>Actinomycetota</taxon>
        <taxon>Actinomycetes</taxon>
        <taxon>Streptosporangiales</taxon>
        <taxon>Streptosporangiaceae</taxon>
        <taxon>Nonomuraea</taxon>
    </lineage>
</organism>
<dbReference type="InterPro" id="IPR025164">
    <property type="entry name" value="Toastrack_DUF4097"/>
</dbReference>
<dbReference type="Pfam" id="PF13349">
    <property type="entry name" value="DUF4097"/>
    <property type="match status" value="1"/>
</dbReference>
<evidence type="ECO:0000313" key="2">
    <source>
        <dbReference type="EMBL" id="GAA3566232.1"/>
    </source>
</evidence>
<gene>
    <name evidence="2" type="ORF">GCM10022419_053640</name>
</gene>
<evidence type="ECO:0000259" key="1">
    <source>
        <dbReference type="Pfam" id="PF13349"/>
    </source>
</evidence>
<protein>
    <recommendedName>
        <fullName evidence="1">DUF4097 domain-containing protein</fullName>
    </recommendedName>
</protein>
<feature type="domain" description="DUF4097" evidence="1">
    <location>
        <begin position="118"/>
        <end position="254"/>
    </location>
</feature>
<name>A0ABP6XKN9_9ACTN</name>
<dbReference type="RefSeq" id="WP_345565859.1">
    <property type="nucleotide sequence ID" value="NZ_BAABDQ010000011.1"/>
</dbReference>
<dbReference type="EMBL" id="BAABDQ010000011">
    <property type="protein sequence ID" value="GAA3566232.1"/>
    <property type="molecule type" value="Genomic_DNA"/>
</dbReference>
<dbReference type="Proteomes" id="UP001500630">
    <property type="component" value="Unassembled WGS sequence"/>
</dbReference>
<comment type="caution">
    <text evidence="2">The sequence shown here is derived from an EMBL/GenBank/DDBJ whole genome shotgun (WGS) entry which is preliminary data.</text>
</comment>
<evidence type="ECO:0000313" key="3">
    <source>
        <dbReference type="Proteomes" id="UP001500630"/>
    </source>
</evidence>
<keyword evidence="3" id="KW-1185">Reference proteome</keyword>
<sequence>MRAVWLTAGTVVTVLALLLSTLQLWRGFARATPPTDTTQRSIPFTKNKVLVKAGTGDVSLIIMPGVAGELLLDRTLRWAKDRPTVTEDWDERTGTLRLDATCPGSDQPAGPLCRADYVVMVPPETDVEASSTQGELDVSNLFGDVRLTSVSGWVHVQKVSGAVWARSGSGNVRADMLKGGPADVEVGSGDVDLSFTTMPTAVKAVVRTSGDVNVNVPRGSYDVTVDADESLIDVRLDATSDRKITAKAPGGSVSICCK</sequence>
<reference evidence="3" key="1">
    <citation type="journal article" date="2019" name="Int. J. Syst. Evol. Microbiol.">
        <title>The Global Catalogue of Microorganisms (GCM) 10K type strain sequencing project: providing services to taxonomists for standard genome sequencing and annotation.</title>
        <authorList>
            <consortium name="The Broad Institute Genomics Platform"/>
            <consortium name="The Broad Institute Genome Sequencing Center for Infectious Disease"/>
            <person name="Wu L."/>
            <person name="Ma J."/>
        </authorList>
    </citation>
    <scope>NUCLEOTIDE SEQUENCE [LARGE SCALE GENOMIC DNA]</scope>
    <source>
        <strain evidence="3">JCM 17326</strain>
    </source>
</reference>
<proteinExistence type="predicted"/>
<accession>A0ABP6XKN9</accession>